<dbReference type="InterPro" id="IPR012292">
    <property type="entry name" value="Globin/Proto"/>
</dbReference>
<dbReference type="SUPFAM" id="SSF46458">
    <property type="entry name" value="Globin-like"/>
    <property type="match status" value="1"/>
</dbReference>
<organism evidence="1 2">
    <name type="scientific">Symbiodinium pilosum</name>
    <name type="common">Dinoflagellate</name>
    <dbReference type="NCBI Taxonomy" id="2952"/>
    <lineage>
        <taxon>Eukaryota</taxon>
        <taxon>Sar</taxon>
        <taxon>Alveolata</taxon>
        <taxon>Dinophyceae</taxon>
        <taxon>Suessiales</taxon>
        <taxon>Symbiodiniaceae</taxon>
        <taxon>Symbiodinium</taxon>
    </lineage>
</organism>
<accession>A0A812Q231</accession>
<dbReference type="CDD" id="cd01040">
    <property type="entry name" value="Mb-like"/>
    <property type="match status" value="1"/>
</dbReference>
<evidence type="ECO:0000313" key="1">
    <source>
        <dbReference type="EMBL" id="CAE7388236.1"/>
    </source>
</evidence>
<name>A0A812Q231_SYMPI</name>
<comment type="caution">
    <text evidence="1">The sequence shown here is derived from an EMBL/GenBank/DDBJ whole genome shotgun (WGS) entry which is preliminary data.</text>
</comment>
<dbReference type="OrthoDB" id="436496at2759"/>
<evidence type="ECO:0000313" key="2">
    <source>
        <dbReference type="Proteomes" id="UP000649617"/>
    </source>
</evidence>
<proteinExistence type="predicted"/>
<dbReference type="Proteomes" id="UP000649617">
    <property type="component" value="Unassembled WGS sequence"/>
</dbReference>
<protein>
    <recommendedName>
        <fullName evidence="3">Globin family profile domain-containing protein</fullName>
    </recommendedName>
</protein>
<gene>
    <name evidence="1" type="ORF">SPIL2461_LOCUS9509</name>
</gene>
<dbReference type="AlphaFoldDB" id="A0A812Q231"/>
<dbReference type="GO" id="GO:0019825">
    <property type="term" value="F:oxygen binding"/>
    <property type="evidence" value="ECO:0007669"/>
    <property type="project" value="InterPro"/>
</dbReference>
<dbReference type="GO" id="GO:0020037">
    <property type="term" value="F:heme binding"/>
    <property type="evidence" value="ECO:0007669"/>
    <property type="project" value="InterPro"/>
</dbReference>
<dbReference type="Gene3D" id="1.10.490.10">
    <property type="entry name" value="Globins"/>
    <property type="match status" value="1"/>
</dbReference>
<reference evidence="1" key="1">
    <citation type="submission" date="2021-02" db="EMBL/GenBank/DDBJ databases">
        <authorList>
            <person name="Dougan E. K."/>
            <person name="Rhodes N."/>
            <person name="Thang M."/>
            <person name="Chan C."/>
        </authorList>
    </citation>
    <scope>NUCLEOTIDE SEQUENCE</scope>
</reference>
<evidence type="ECO:0008006" key="3">
    <source>
        <dbReference type="Google" id="ProtNLM"/>
    </source>
</evidence>
<dbReference type="InterPro" id="IPR009050">
    <property type="entry name" value="Globin-like_sf"/>
</dbReference>
<keyword evidence="2" id="KW-1185">Reference proteome</keyword>
<sequence length="171" mass="18947">MEVPNGLLSKIELDEFTIKEVQNGFKTIEKRLGGAKEAGEQLLSKLKVAMPKTAPMLKRSSTVWSLWMDLIGSLDDPMIVQKRLEYLALRHMNTEVIPADVDAFKSVMMEMCAAKLGGLMSAEFQFGVAQICTAVGLSLANTFAHFASRLKLLQSTWKAIHVDQNVKAKGY</sequence>
<dbReference type="InterPro" id="IPR044399">
    <property type="entry name" value="Mb-like_M"/>
</dbReference>
<dbReference type="EMBL" id="CAJNIZ010016631">
    <property type="protein sequence ID" value="CAE7388236.1"/>
    <property type="molecule type" value="Genomic_DNA"/>
</dbReference>